<feature type="compositionally biased region" description="Gly residues" evidence="4">
    <location>
        <begin position="481"/>
        <end position="491"/>
    </location>
</feature>
<feature type="repeat" description="WD" evidence="3">
    <location>
        <begin position="172"/>
        <end position="215"/>
    </location>
</feature>
<dbReference type="PROSITE" id="PS50082">
    <property type="entry name" value="WD_REPEATS_2"/>
    <property type="match status" value="6"/>
</dbReference>
<name>A0A5B8J2D7_9ACTN</name>
<evidence type="ECO:0000256" key="4">
    <source>
        <dbReference type="SAM" id="MobiDB-lite"/>
    </source>
</evidence>
<proteinExistence type="predicted"/>
<feature type="repeat" description="WD" evidence="3">
    <location>
        <begin position="429"/>
        <end position="452"/>
    </location>
</feature>
<dbReference type="SUPFAM" id="SSF50978">
    <property type="entry name" value="WD40 repeat-like"/>
    <property type="match status" value="1"/>
</dbReference>
<gene>
    <name evidence="5" type="ORF">FQU76_01110</name>
</gene>
<dbReference type="InterPro" id="IPR019775">
    <property type="entry name" value="WD40_repeat_CS"/>
</dbReference>
<keyword evidence="6" id="KW-1185">Reference proteome</keyword>
<dbReference type="AlphaFoldDB" id="A0A5B8J2D7"/>
<dbReference type="Gene3D" id="2.130.10.10">
    <property type="entry name" value="YVTN repeat-like/Quinoprotein amine dehydrogenase"/>
    <property type="match status" value="2"/>
</dbReference>
<dbReference type="PANTHER" id="PTHR22847:SF637">
    <property type="entry name" value="WD REPEAT DOMAIN 5B"/>
    <property type="match status" value="1"/>
</dbReference>
<evidence type="ECO:0000256" key="1">
    <source>
        <dbReference type="ARBA" id="ARBA00022574"/>
    </source>
</evidence>
<dbReference type="EMBL" id="CP042266">
    <property type="protein sequence ID" value="QDY75326.1"/>
    <property type="molecule type" value="Genomic_DNA"/>
</dbReference>
<dbReference type="PRINTS" id="PR00320">
    <property type="entry name" value="GPROTEINBRPT"/>
</dbReference>
<feature type="repeat" description="WD" evidence="3">
    <location>
        <begin position="340"/>
        <end position="362"/>
    </location>
</feature>
<dbReference type="SMART" id="SM00320">
    <property type="entry name" value="WD40"/>
    <property type="match status" value="7"/>
</dbReference>
<protein>
    <submittedName>
        <fullName evidence="5">WD40 repeat domain-containing protein</fullName>
    </submittedName>
</protein>
<dbReference type="CDD" id="cd00200">
    <property type="entry name" value="WD40"/>
    <property type="match status" value="1"/>
</dbReference>
<organism evidence="5 6">
    <name type="scientific">Streptomyces qinzhouensis</name>
    <dbReference type="NCBI Taxonomy" id="2599401"/>
    <lineage>
        <taxon>Bacteria</taxon>
        <taxon>Bacillati</taxon>
        <taxon>Actinomycetota</taxon>
        <taxon>Actinomycetes</taxon>
        <taxon>Kitasatosporales</taxon>
        <taxon>Streptomycetaceae</taxon>
        <taxon>Streptomyces</taxon>
    </lineage>
</organism>
<dbReference type="Pfam" id="PF00400">
    <property type="entry name" value="WD40"/>
    <property type="match status" value="3"/>
</dbReference>
<dbReference type="PROSITE" id="PS50294">
    <property type="entry name" value="WD_REPEATS_REGION"/>
    <property type="match status" value="2"/>
</dbReference>
<evidence type="ECO:0000313" key="6">
    <source>
        <dbReference type="Proteomes" id="UP000320580"/>
    </source>
</evidence>
<accession>A0A5B8J2D7</accession>
<reference evidence="5 6" key="1">
    <citation type="submission" date="2019-07" db="EMBL/GenBank/DDBJ databases">
        <authorList>
            <person name="Zhu P."/>
        </authorList>
    </citation>
    <scope>NUCLEOTIDE SEQUENCE [LARGE SCALE GENOMIC DNA]</scope>
    <source>
        <strain evidence="5 6">SSL-25</strain>
    </source>
</reference>
<feature type="repeat" description="WD" evidence="3">
    <location>
        <begin position="148"/>
        <end position="170"/>
    </location>
</feature>
<dbReference type="RefSeq" id="WP_146478638.1">
    <property type="nucleotide sequence ID" value="NZ_CP042266.1"/>
</dbReference>
<feature type="repeat" description="WD" evidence="3">
    <location>
        <begin position="364"/>
        <end position="407"/>
    </location>
</feature>
<dbReference type="InterPro" id="IPR036322">
    <property type="entry name" value="WD40_repeat_dom_sf"/>
</dbReference>
<evidence type="ECO:0000256" key="2">
    <source>
        <dbReference type="ARBA" id="ARBA00022737"/>
    </source>
</evidence>
<dbReference type="KEGG" id="sqz:FQU76_01110"/>
<dbReference type="InterPro" id="IPR015943">
    <property type="entry name" value="WD40/YVTN_repeat-like_dom_sf"/>
</dbReference>
<keyword evidence="1 3" id="KW-0853">WD repeat</keyword>
<dbReference type="PANTHER" id="PTHR22847">
    <property type="entry name" value="WD40 REPEAT PROTEIN"/>
    <property type="match status" value="1"/>
</dbReference>
<evidence type="ECO:0000313" key="5">
    <source>
        <dbReference type="EMBL" id="QDY75326.1"/>
    </source>
</evidence>
<dbReference type="Proteomes" id="UP000320580">
    <property type="component" value="Chromosome"/>
</dbReference>
<dbReference type="OrthoDB" id="218695at2"/>
<keyword evidence="2" id="KW-0677">Repeat</keyword>
<feature type="region of interest" description="Disordered" evidence="4">
    <location>
        <begin position="476"/>
        <end position="506"/>
    </location>
</feature>
<dbReference type="InterPro" id="IPR001680">
    <property type="entry name" value="WD40_rpt"/>
</dbReference>
<dbReference type="PROSITE" id="PS00678">
    <property type="entry name" value="WD_REPEATS_1"/>
    <property type="match status" value="3"/>
</dbReference>
<sequence>MTADASAGSGGSAETGSAGAGAPWTDPERLVNGDPEEVWGLLHSAGEQQAPAARVYRASAHLHRDAGPAVRRQLLALDAARYGDRELAARITAVPVPDAAAPAWGVQWATGTGLDSRYRHTMTGRHTTRSGDRLHAVASAVMMVPAVVVSCGSDRAVRIWDLTTGHQTGEPLTGHTGAVNAVATTVARGWPVAVTGSADTTVRMWDLTTGRQVGESLTGHTGAVNAVATTVIGNRPVAVTGSDDTTVRVWDLTTGQQIGQPLTGHTGPIAAVATVVLDGHAIAVTSGYGGRSEGDDAGHDGALRVWDATTGEQVGEPVPLPDDCGGAVAVALVDGYLVAVAAGGEDGSVRVWNLGADEPVAELMAGHSGAVTALTIGHAGSRPVVVTGGEDGTVRVVDLATRMPVGVPVVGRTGPVETVDTAELDGRLLIVTGGADGAMEVWDVTEAPPVGEPLEGHAHEVNTVTPALLDGRPLYQPLTGHPGGDDGGAGNDGDDGDDGGGAVATGMVNDRPVVATASGNEVRIRNPATGEPIGSELVFPAMVSAVAITPDGRLRVEFGCDTALFAPCR</sequence>
<feature type="repeat" description="WD" evidence="3">
    <location>
        <begin position="217"/>
        <end position="260"/>
    </location>
</feature>
<dbReference type="InterPro" id="IPR020472">
    <property type="entry name" value="WD40_PAC1"/>
</dbReference>
<feature type="region of interest" description="Disordered" evidence="4">
    <location>
        <begin position="1"/>
        <end position="32"/>
    </location>
</feature>
<evidence type="ECO:0000256" key="3">
    <source>
        <dbReference type="PROSITE-ProRule" id="PRU00221"/>
    </source>
</evidence>